<evidence type="ECO:0000259" key="12">
    <source>
        <dbReference type="PROSITE" id="PS50109"/>
    </source>
</evidence>
<feature type="region of interest" description="Disordered" evidence="11">
    <location>
        <begin position="511"/>
        <end position="551"/>
    </location>
</feature>
<evidence type="ECO:0000256" key="5">
    <source>
        <dbReference type="ARBA" id="ARBA00022741"/>
    </source>
</evidence>
<dbReference type="eggNOG" id="COG3920">
    <property type="taxonomic scope" value="Bacteria"/>
</dbReference>
<evidence type="ECO:0000256" key="11">
    <source>
        <dbReference type="SAM" id="MobiDB-lite"/>
    </source>
</evidence>
<dbReference type="OrthoDB" id="5342753at2"/>
<protein>
    <recommendedName>
        <fullName evidence="2">histidine kinase</fullName>
        <ecNumber evidence="2">2.7.13.3</ecNumber>
    </recommendedName>
</protein>
<dbReference type="GO" id="GO:0000160">
    <property type="term" value="P:phosphorelay signal transduction system"/>
    <property type="evidence" value="ECO:0007669"/>
    <property type="project" value="InterPro"/>
</dbReference>
<gene>
    <name evidence="16" type="ordered locus">DvMF_1419</name>
</gene>
<evidence type="ECO:0000256" key="3">
    <source>
        <dbReference type="ARBA" id="ARBA00022553"/>
    </source>
</evidence>
<dbReference type="Gene3D" id="3.30.565.10">
    <property type="entry name" value="Histidine kinase-like ATPase, C-terminal domain"/>
    <property type="match status" value="1"/>
</dbReference>
<evidence type="ECO:0000256" key="9">
    <source>
        <dbReference type="PROSITE-ProRule" id="PRU00169"/>
    </source>
</evidence>
<evidence type="ECO:0000256" key="1">
    <source>
        <dbReference type="ARBA" id="ARBA00000085"/>
    </source>
</evidence>
<dbReference type="PANTHER" id="PTHR41523">
    <property type="entry name" value="TWO-COMPONENT SYSTEM SENSOR PROTEIN"/>
    <property type="match status" value="1"/>
</dbReference>
<dbReference type="InterPro" id="IPR005467">
    <property type="entry name" value="His_kinase_dom"/>
</dbReference>
<evidence type="ECO:0000256" key="4">
    <source>
        <dbReference type="ARBA" id="ARBA00022679"/>
    </source>
</evidence>
<evidence type="ECO:0000256" key="7">
    <source>
        <dbReference type="ARBA" id="ARBA00022840"/>
    </source>
</evidence>
<dbReference type="Pfam" id="PF02518">
    <property type="entry name" value="HATPase_c"/>
    <property type="match status" value="1"/>
</dbReference>
<dbReference type="SMART" id="SM00448">
    <property type="entry name" value="REC"/>
    <property type="match status" value="1"/>
</dbReference>
<name>B8DRT0_NITV9</name>
<dbReference type="PRINTS" id="PR00344">
    <property type="entry name" value="BCTRLSENSOR"/>
</dbReference>
<feature type="domain" description="PAC" evidence="15">
    <location>
        <begin position="254"/>
        <end position="306"/>
    </location>
</feature>
<dbReference type="NCBIfam" id="TIGR00229">
    <property type="entry name" value="sensory_box"/>
    <property type="match status" value="1"/>
</dbReference>
<dbReference type="PROSITE" id="PS50112">
    <property type="entry name" value="PAS"/>
    <property type="match status" value="1"/>
</dbReference>
<feature type="domain" description="Response regulatory" evidence="13">
    <location>
        <begin position="12"/>
        <end position="126"/>
    </location>
</feature>
<dbReference type="KEGG" id="dvm:DvMF_1419"/>
<dbReference type="InterPro" id="IPR004358">
    <property type="entry name" value="Sig_transdc_His_kin-like_C"/>
</dbReference>
<dbReference type="InterPro" id="IPR011495">
    <property type="entry name" value="Sig_transdc_His_kin_sub2_dim/P"/>
</dbReference>
<dbReference type="InterPro" id="IPR013655">
    <property type="entry name" value="PAS_fold_3"/>
</dbReference>
<dbReference type="Gene3D" id="3.30.450.20">
    <property type="entry name" value="PAS domain"/>
    <property type="match status" value="1"/>
</dbReference>
<dbReference type="eggNOG" id="COG2204">
    <property type="taxonomic scope" value="Bacteria"/>
</dbReference>
<dbReference type="AlphaFoldDB" id="B8DRT0"/>
<feature type="compositionally biased region" description="Acidic residues" evidence="11">
    <location>
        <begin position="542"/>
        <end position="551"/>
    </location>
</feature>
<feature type="modified residue" description="4-aspartylphosphate" evidence="9">
    <location>
        <position position="61"/>
    </location>
</feature>
<feature type="domain" description="Histidine kinase" evidence="12">
    <location>
        <begin position="317"/>
        <end position="509"/>
    </location>
</feature>
<dbReference type="Gene3D" id="3.40.50.2300">
    <property type="match status" value="1"/>
</dbReference>
<dbReference type="GO" id="GO:0004673">
    <property type="term" value="F:protein histidine kinase activity"/>
    <property type="evidence" value="ECO:0007669"/>
    <property type="project" value="UniProtKB-EC"/>
</dbReference>
<evidence type="ECO:0000313" key="16">
    <source>
        <dbReference type="EMBL" id="ACL08367.1"/>
    </source>
</evidence>
<dbReference type="InterPro" id="IPR003594">
    <property type="entry name" value="HATPase_dom"/>
</dbReference>
<dbReference type="PANTHER" id="PTHR41523:SF8">
    <property type="entry name" value="ETHYLENE RESPONSE SENSOR PROTEIN"/>
    <property type="match status" value="1"/>
</dbReference>
<dbReference type="Pfam" id="PF07568">
    <property type="entry name" value="HisKA_2"/>
    <property type="match status" value="1"/>
</dbReference>
<dbReference type="SUPFAM" id="SSF55785">
    <property type="entry name" value="PYP-like sensor domain (PAS domain)"/>
    <property type="match status" value="1"/>
</dbReference>
<evidence type="ECO:0000256" key="2">
    <source>
        <dbReference type="ARBA" id="ARBA00012438"/>
    </source>
</evidence>
<dbReference type="InterPro" id="IPR011006">
    <property type="entry name" value="CheY-like_superfamily"/>
</dbReference>
<feature type="domain" description="PAS" evidence="14">
    <location>
        <begin position="178"/>
        <end position="251"/>
    </location>
</feature>
<dbReference type="EMBL" id="CP001197">
    <property type="protein sequence ID" value="ACL08367.1"/>
    <property type="molecule type" value="Genomic_DNA"/>
</dbReference>
<sequence length="551" mass="60372">MDPRQPAERIPSILVVDDDPVARTAVCGYLREAGYAVREAGGGGDALALFDERGADAVLLDWRMPDKGGAEVLPRIAAQDPTVPVIVVSGTSEVRELARALRLGAWDFVIKPIDDMAVLDRALVRCLLRAELLREQGRRRETLEDLVRRRTEDLEDANRRLRREIAERREFERALAESEERFRQLMENSGEVFWVRDLASDRLLYLSPAYETVWGRPVREAMRDDSPRMGTVHPDDRNALETAMAGIVTSATPVDAEFRIMRPDGEVRWVHARAFPVRDGEGNVYRVAGLAEDVTARRTAEEGIRASLREKEILLREVHHRVKNNLQLIVSLLNLQAAYADGAADRERFIESRNRVASMALAHEELYRANDLASVNVADYVERLARKLAQASVDAEVELALDLPPLFLPVSAAIPCGLILNELVTNAIKHAFPGRDAGRIAIAARRHGRQVEVRVSDDGVGLPEGFDPAGGATLGMQLVGSLVAQLGGRLEVASGIAGASFVVRFEENEAEPYGADTPDATGAPNPLSGGARLSGTFIAPDNESDDGPDDG</sequence>
<evidence type="ECO:0000259" key="15">
    <source>
        <dbReference type="PROSITE" id="PS50113"/>
    </source>
</evidence>
<dbReference type="HOGENOM" id="CLU_000445_114_57_7"/>
<dbReference type="InterPro" id="IPR001789">
    <property type="entry name" value="Sig_transdc_resp-reg_receiver"/>
</dbReference>
<keyword evidence="3 9" id="KW-0597">Phosphoprotein</keyword>
<keyword evidence="5" id="KW-0547">Nucleotide-binding</keyword>
<dbReference type="Pfam" id="PF00072">
    <property type="entry name" value="Response_reg"/>
    <property type="match status" value="1"/>
</dbReference>
<dbReference type="PROSITE" id="PS50109">
    <property type="entry name" value="HIS_KIN"/>
    <property type="match status" value="1"/>
</dbReference>
<keyword evidence="4" id="KW-0808">Transferase</keyword>
<keyword evidence="10" id="KW-0175">Coiled coil</keyword>
<evidence type="ECO:0000256" key="6">
    <source>
        <dbReference type="ARBA" id="ARBA00022777"/>
    </source>
</evidence>
<evidence type="ECO:0000256" key="10">
    <source>
        <dbReference type="SAM" id="Coils"/>
    </source>
</evidence>
<keyword evidence="7" id="KW-0067">ATP-binding</keyword>
<organism evidence="16">
    <name type="scientific">Nitratidesulfovibrio vulgaris (strain DSM 19637 / Miyazaki F)</name>
    <name type="common">Desulfovibrio vulgaris</name>
    <dbReference type="NCBI Taxonomy" id="883"/>
    <lineage>
        <taxon>Bacteria</taxon>
        <taxon>Pseudomonadati</taxon>
        <taxon>Thermodesulfobacteriota</taxon>
        <taxon>Desulfovibrionia</taxon>
        <taxon>Desulfovibrionales</taxon>
        <taxon>Desulfovibrionaceae</taxon>
        <taxon>Nitratidesulfovibrio</taxon>
    </lineage>
</organism>
<dbReference type="SUPFAM" id="SSF52172">
    <property type="entry name" value="CheY-like"/>
    <property type="match status" value="1"/>
</dbReference>
<comment type="catalytic activity">
    <reaction evidence="1">
        <text>ATP + protein L-histidine = ADP + protein N-phospho-L-histidine.</text>
        <dbReference type="EC" id="2.7.13.3"/>
    </reaction>
</comment>
<dbReference type="InterPro" id="IPR000014">
    <property type="entry name" value="PAS"/>
</dbReference>
<keyword evidence="6 16" id="KW-0418">Kinase</keyword>
<dbReference type="Pfam" id="PF08447">
    <property type="entry name" value="PAS_3"/>
    <property type="match status" value="1"/>
</dbReference>
<dbReference type="SMART" id="SM00086">
    <property type="entry name" value="PAC"/>
    <property type="match status" value="1"/>
</dbReference>
<dbReference type="GO" id="GO:0005524">
    <property type="term" value="F:ATP binding"/>
    <property type="evidence" value="ECO:0007669"/>
    <property type="project" value="UniProtKB-KW"/>
</dbReference>
<evidence type="ECO:0000259" key="14">
    <source>
        <dbReference type="PROSITE" id="PS50112"/>
    </source>
</evidence>
<dbReference type="STRING" id="883.DvMF_1419"/>
<dbReference type="PROSITE" id="PS50110">
    <property type="entry name" value="RESPONSE_REGULATORY"/>
    <property type="match status" value="1"/>
</dbReference>
<keyword evidence="8" id="KW-0843">Virulence</keyword>
<dbReference type="SMART" id="SM00387">
    <property type="entry name" value="HATPase_c"/>
    <property type="match status" value="1"/>
</dbReference>
<dbReference type="PROSITE" id="PS50113">
    <property type="entry name" value="PAC"/>
    <property type="match status" value="1"/>
</dbReference>
<proteinExistence type="predicted"/>
<dbReference type="EC" id="2.7.13.3" evidence="2"/>
<evidence type="ECO:0000256" key="8">
    <source>
        <dbReference type="ARBA" id="ARBA00023026"/>
    </source>
</evidence>
<accession>B8DRT0</accession>
<feature type="coiled-coil region" evidence="10">
    <location>
        <begin position="140"/>
        <end position="188"/>
    </location>
</feature>
<dbReference type="CDD" id="cd00130">
    <property type="entry name" value="PAS"/>
    <property type="match status" value="1"/>
</dbReference>
<dbReference type="InterPro" id="IPR000700">
    <property type="entry name" value="PAS-assoc_C"/>
</dbReference>
<dbReference type="InterPro" id="IPR035965">
    <property type="entry name" value="PAS-like_dom_sf"/>
</dbReference>
<reference evidence="16" key="1">
    <citation type="submission" date="2008-10" db="EMBL/GenBank/DDBJ databases">
        <title>Complete sequence of Desulfovibrio vulgaris str. 'Miyazaki F'.</title>
        <authorList>
            <person name="Lucas S."/>
            <person name="Copeland A."/>
            <person name="Lapidus A."/>
            <person name="Glavina del Rio T."/>
            <person name="Dalin E."/>
            <person name="Tice H."/>
            <person name="Bruce D."/>
            <person name="Goodwin L."/>
            <person name="Pitluck S."/>
            <person name="Sims D."/>
            <person name="Brettin T."/>
            <person name="Detter J.C."/>
            <person name="Han C."/>
            <person name="Larimer F."/>
            <person name="Land M."/>
            <person name="Hauser L."/>
            <person name="Kyrpides N."/>
            <person name="Mikhailova N."/>
            <person name="Hazen T.C."/>
            <person name="Richardson P."/>
        </authorList>
    </citation>
    <scope>NUCLEOTIDE SEQUENCE</scope>
    <source>
        <strain evidence="16">Miyazaki F</strain>
    </source>
</reference>
<evidence type="ECO:0000259" key="13">
    <source>
        <dbReference type="PROSITE" id="PS50110"/>
    </source>
</evidence>
<dbReference type="InterPro" id="IPR036890">
    <property type="entry name" value="HATPase_C_sf"/>
</dbReference>
<dbReference type="SUPFAM" id="SSF55874">
    <property type="entry name" value="ATPase domain of HSP90 chaperone/DNA topoisomerase II/histidine kinase"/>
    <property type="match status" value="1"/>
</dbReference>
<dbReference type="InterPro" id="IPR001610">
    <property type="entry name" value="PAC"/>
</dbReference>